<evidence type="ECO:0000313" key="2">
    <source>
        <dbReference type="EMBL" id="KKU48870.1"/>
    </source>
</evidence>
<name>A0A0G1TU12_9BACT</name>
<dbReference type="GO" id="GO:0000731">
    <property type="term" value="P:DNA synthesis involved in DNA repair"/>
    <property type="evidence" value="ECO:0007669"/>
    <property type="project" value="TreeGrafter"/>
</dbReference>
<dbReference type="PROSITE" id="PS00617">
    <property type="entry name" value="RECF_1"/>
    <property type="match status" value="1"/>
</dbReference>
<dbReference type="EMBL" id="LCNC01000008">
    <property type="protein sequence ID" value="KKU48870.1"/>
    <property type="molecule type" value="Genomic_DNA"/>
</dbReference>
<dbReference type="Pfam" id="PF13304">
    <property type="entry name" value="AAA_21"/>
    <property type="match status" value="1"/>
</dbReference>
<accession>A0A0G1TU12</accession>
<dbReference type="PANTHER" id="PTHR32182:SF0">
    <property type="entry name" value="DNA REPLICATION AND REPAIR PROTEIN RECF"/>
    <property type="match status" value="1"/>
</dbReference>
<evidence type="ECO:0000313" key="3">
    <source>
        <dbReference type="Proteomes" id="UP000034831"/>
    </source>
</evidence>
<dbReference type="PANTHER" id="PTHR32182">
    <property type="entry name" value="DNA REPLICATION AND REPAIR PROTEIN RECF"/>
    <property type="match status" value="1"/>
</dbReference>
<dbReference type="Gene3D" id="3.40.50.300">
    <property type="entry name" value="P-loop containing nucleotide triphosphate hydrolases"/>
    <property type="match status" value="1"/>
</dbReference>
<dbReference type="Proteomes" id="UP000034831">
    <property type="component" value="Unassembled WGS sequence"/>
</dbReference>
<sequence>MTVIIGPNASGKTNILESLHVLATGKSFKARLEEEMVNYSKDIARVKGRVKKDGETVDLEAVLTRGLVDVGASRPEKIARKKLFVNGVSKRLIDFAGNFKVTIFGPWDLDLVTESPSLRRRFLDSVLSQVDREYRRASLSYEKGLRQSAFLT</sequence>
<dbReference type="GO" id="GO:0016887">
    <property type="term" value="F:ATP hydrolysis activity"/>
    <property type="evidence" value="ECO:0007669"/>
    <property type="project" value="InterPro"/>
</dbReference>
<dbReference type="InterPro" id="IPR003959">
    <property type="entry name" value="ATPase_AAA_core"/>
</dbReference>
<dbReference type="GO" id="GO:0005524">
    <property type="term" value="F:ATP binding"/>
    <property type="evidence" value="ECO:0007669"/>
    <property type="project" value="InterPro"/>
</dbReference>
<comment type="caution">
    <text evidence="2">The sequence shown here is derived from an EMBL/GenBank/DDBJ whole genome shotgun (WGS) entry which is preliminary data.</text>
</comment>
<dbReference type="Gene3D" id="1.20.1050.90">
    <property type="entry name" value="RecF/RecN/SMC, N-terminal domain"/>
    <property type="match status" value="1"/>
</dbReference>
<dbReference type="InterPro" id="IPR018078">
    <property type="entry name" value="DNA-binding_RecF_CS"/>
</dbReference>
<feature type="domain" description="ATPase AAA-type core" evidence="1">
    <location>
        <begin position="1"/>
        <end position="24"/>
    </location>
</feature>
<proteinExistence type="predicted"/>
<organism evidence="2 3">
    <name type="scientific">Candidatus Woesebacteria bacterium GW2011_GWF2_46_8</name>
    <dbReference type="NCBI Taxonomy" id="1618604"/>
    <lineage>
        <taxon>Bacteria</taxon>
        <taxon>Candidatus Woeseibacteriota</taxon>
    </lineage>
</organism>
<evidence type="ECO:0000259" key="1">
    <source>
        <dbReference type="Pfam" id="PF13304"/>
    </source>
</evidence>
<dbReference type="GO" id="GO:0006302">
    <property type="term" value="P:double-strand break repair"/>
    <property type="evidence" value="ECO:0007669"/>
    <property type="project" value="TreeGrafter"/>
</dbReference>
<dbReference type="InterPro" id="IPR027417">
    <property type="entry name" value="P-loop_NTPase"/>
</dbReference>
<protein>
    <submittedName>
        <fullName evidence="2">Replication and repair protein RecF protein</fullName>
    </submittedName>
</protein>
<gene>
    <name evidence="2" type="ORF">UX67_C0008G0011</name>
</gene>
<dbReference type="GO" id="GO:0003697">
    <property type="term" value="F:single-stranded DNA binding"/>
    <property type="evidence" value="ECO:0007669"/>
    <property type="project" value="InterPro"/>
</dbReference>
<dbReference type="AlphaFoldDB" id="A0A0G1TU12"/>
<reference evidence="2 3" key="1">
    <citation type="journal article" date="2015" name="Nature">
        <title>rRNA introns, odd ribosomes, and small enigmatic genomes across a large radiation of phyla.</title>
        <authorList>
            <person name="Brown C.T."/>
            <person name="Hug L.A."/>
            <person name="Thomas B.C."/>
            <person name="Sharon I."/>
            <person name="Castelle C.J."/>
            <person name="Singh A."/>
            <person name="Wilkins M.J."/>
            <person name="Williams K.H."/>
            <person name="Banfield J.F."/>
        </authorList>
    </citation>
    <scope>NUCLEOTIDE SEQUENCE [LARGE SCALE GENOMIC DNA]</scope>
</reference>
<dbReference type="SUPFAM" id="SSF52540">
    <property type="entry name" value="P-loop containing nucleoside triphosphate hydrolases"/>
    <property type="match status" value="1"/>
</dbReference>
<dbReference type="InterPro" id="IPR042174">
    <property type="entry name" value="RecF_2"/>
</dbReference>